<name>A0A562LKP7_9GAMM</name>
<gene>
    <name evidence="1" type="ORF">IP93_02425</name>
</gene>
<evidence type="ECO:0000313" key="1">
    <source>
        <dbReference type="EMBL" id="TWI08189.1"/>
    </source>
</evidence>
<dbReference type="Proteomes" id="UP000316471">
    <property type="component" value="Unassembled WGS sequence"/>
</dbReference>
<dbReference type="EMBL" id="VLKP01000010">
    <property type="protein sequence ID" value="TWI08189.1"/>
    <property type="molecule type" value="Genomic_DNA"/>
</dbReference>
<evidence type="ECO:0000313" key="2">
    <source>
        <dbReference type="Proteomes" id="UP000316471"/>
    </source>
</evidence>
<protein>
    <submittedName>
        <fullName evidence="1">Fe-S-cluster containining protein</fullName>
    </submittedName>
</protein>
<dbReference type="OrthoDB" id="71604at2"/>
<dbReference type="AlphaFoldDB" id="A0A562LKP7"/>
<proteinExistence type="predicted"/>
<dbReference type="InterPro" id="IPR005358">
    <property type="entry name" value="Puta_zinc/iron-chelating_dom"/>
</dbReference>
<dbReference type="Pfam" id="PF03692">
    <property type="entry name" value="CxxCxxCC"/>
    <property type="match status" value="1"/>
</dbReference>
<accession>A0A562LKP7</accession>
<keyword evidence="2" id="KW-1185">Reference proteome</keyword>
<sequence length="125" mass="14002">MPEERHHAIRYPDTCVVLNDGHGRIDTPPANCAQCDAVCCRLTVVLQPEEQFPAHLTTTLPSGLRVMAQDEEGWCVALDGARMNCGIYDSRPAVCRRFVMDGPYCHAVREEYFEQRDGGIPLALR</sequence>
<reference evidence="1 2" key="1">
    <citation type="journal article" date="2015" name="Stand. Genomic Sci.">
        <title>Genomic Encyclopedia of Bacterial and Archaeal Type Strains, Phase III: the genomes of soil and plant-associated and newly described type strains.</title>
        <authorList>
            <person name="Whitman W.B."/>
            <person name="Woyke T."/>
            <person name="Klenk H.P."/>
            <person name="Zhou Y."/>
            <person name="Lilburn T.G."/>
            <person name="Beck B.J."/>
            <person name="De Vos P."/>
            <person name="Vandamme P."/>
            <person name="Eisen J.A."/>
            <person name="Garrity G."/>
            <person name="Hugenholtz P."/>
            <person name="Kyrpides N.C."/>
        </authorList>
    </citation>
    <scope>NUCLEOTIDE SEQUENCE [LARGE SCALE GENOMIC DNA]</scope>
    <source>
        <strain evidence="1 2">CGMCC 1.10136</strain>
    </source>
</reference>
<organism evidence="1 2">
    <name type="scientific">Aerolutibacter ruishenii</name>
    <dbReference type="NCBI Taxonomy" id="686800"/>
    <lineage>
        <taxon>Bacteria</taxon>
        <taxon>Pseudomonadati</taxon>
        <taxon>Pseudomonadota</taxon>
        <taxon>Gammaproteobacteria</taxon>
        <taxon>Lysobacterales</taxon>
        <taxon>Lysobacteraceae</taxon>
        <taxon>Aerolutibacter</taxon>
    </lineage>
</organism>
<comment type="caution">
    <text evidence="1">The sequence shown here is derived from an EMBL/GenBank/DDBJ whole genome shotgun (WGS) entry which is preliminary data.</text>
</comment>